<dbReference type="AlphaFoldDB" id="A0A098EET5"/>
<dbReference type="EMBL" id="CCXY01000350">
    <property type="protein sequence ID" value="CEG13540.1"/>
    <property type="molecule type" value="Genomic_DNA"/>
</dbReference>
<name>A0A098EET5_9ZZZZ</name>
<protein>
    <submittedName>
        <fullName evidence="1">Uncharacterized protein</fullName>
    </submittedName>
</protein>
<evidence type="ECO:0000313" key="1">
    <source>
        <dbReference type="EMBL" id="CEG13540.1"/>
    </source>
</evidence>
<accession>A0A098EET5</accession>
<reference evidence="1" key="1">
    <citation type="submission" date="2014-09" db="EMBL/GenBank/DDBJ databases">
        <authorList>
            <person name="Probst J Alexander"/>
        </authorList>
    </citation>
    <scope>NUCLEOTIDE SEQUENCE</scope>
</reference>
<proteinExistence type="predicted"/>
<sequence length="74" mass="8456">MWLREEFVTNQRKNWRNVKSTIKGDIPVDKIGKLLRDEPSLGRVIATKKCINIGGINGCKLVKDLGYLILQKCE</sequence>
<organism evidence="1">
    <name type="scientific">groundwater metagenome</name>
    <dbReference type="NCBI Taxonomy" id="717931"/>
    <lineage>
        <taxon>unclassified sequences</taxon>
        <taxon>metagenomes</taxon>
        <taxon>ecological metagenomes</taxon>
    </lineage>
</organism>
<gene>
    <name evidence="1" type="ORF">MSIBF_A4130001</name>
</gene>